<evidence type="ECO:0000256" key="1">
    <source>
        <dbReference type="SAM" id="MobiDB-lite"/>
    </source>
</evidence>
<organism evidence="2 3">
    <name type="scientific">Mycoplana rhizolycopersici</name>
    <dbReference type="NCBI Taxonomy" id="2746702"/>
    <lineage>
        <taxon>Bacteria</taxon>
        <taxon>Pseudomonadati</taxon>
        <taxon>Pseudomonadota</taxon>
        <taxon>Alphaproteobacteria</taxon>
        <taxon>Hyphomicrobiales</taxon>
        <taxon>Rhizobiaceae</taxon>
        <taxon>Mycoplana</taxon>
    </lineage>
</organism>
<feature type="compositionally biased region" description="Low complexity" evidence="1">
    <location>
        <begin position="71"/>
        <end position="86"/>
    </location>
</feature>
<feature type="region of interest" description="Disordered" evidence="1">
    <location>
        <begin position="101"/>
        <end position="130"/>
    </location>
</feature>
<dbReference type="RefSeq" id="WP_176948316.1">
    <property type="nucleotide sequence ID" value="NZ_JABXYK010000002.1"/>
</dbReference>
<keyword evidence="3" id="KW-1185">Reference proteome</keyword>
<evidence type="ECO:0000313" key="3">
    <source>
        <dbReference type="Proteomes" id="UP000659172"/>
    </source>
</evidence>
<dbReference type="EMBL" id="JABXYK010000002">
    <property type="protein sequence ID" value="NVP54273.1"/>
    <property type="molecule type" value="Genomic_DNA"/>
</dbReference>
<feature type="region of interest" description="Disordered" evidence="1">
    <location>
        <begin position="69"/>
        <end position="88"/>
    </location>
</feature>
<reference evidence="2 3" key="1">
    <citation type="submission" date="2020-06" db="EMBL/GenBank/DDBJ databases">
        <title>Rhizobium sp.nov. isolated from the tomato plant.</title>
        <authorList>
            <person name="Thin K.K."/>
            <person name="Zhang X."/>
            <person name="He S."/>
        </authorList>
    </citation>
    <scope>NUCLEOTIDE SEQUENCE [LARGE SCALE GENOMIC DNA]</scope>
    <source>
        <strain evidence="2 3">DBTS2</strain>
    </source>
</reference>
<sequence length="150" mass="15402">MLSTISNINGGAFDIAAGRAQSAGTRTEAAAAALAALSPAQLLPSASDPFDDDGDALSFLYRPSGLPAGLSAQSEGSSGQSPSGEARLAVESTQLTALLTSLMAPATAADETQSDTAQQQEASETQRRAQEQALLPALQQSLIARFYQQF</sequence>
<accession>A0ABX2QC52</accession>
<comment type="caution">
    <text evidence="2">The sequence shown here is derived from an EMBL/GenBank/DDBJ whole genome shotgun (WGS) entry which is preliminary data.</text>
</comment>
<feature type="compositionally biased region" description="Polar residues" evidence="1">
    <location>
        <begin position="110"/>
        <end position="123"/>
    </location>
</feature>
<proteinExistence type="predicted"/>
<gene>
    <name evidence="2" type="ORF">HV823_03280</name>
</gene>
<evidence type="ECO:0000313" key="2">
    <source>
        <dbReference type="EMBL" id="NVP54273.1"/>
    </source>
</evidence>
<dbReference type="Proteomes" id="UP000659172">
    <property type="component" value="Unassembled WGS sequence"/>
</dbReference>
<protein>
    <submittedName>
        <fullName evidence="2">Uncharacterized protein</fullName>
    </submittedName>
</protein>
<name>A0ABX2QC52_9HYPH</name>